<gene>
    <name evidence="2" type="ORF">BDK51DRAFT_43753</name>
</gene>
<dbReference type="EMBL" id="KZ995604">
    <property type="protein sequence ID" value="RKO90340.1"/>
    <property type="molecule type" value="Genomic_DNA"/>
</dbReference>
<sequence>MLILNVDRVLMDFGTAENPPDPGLINLHAFMTVFKRRLRRENLWKARDSERTATHETLSPHSKAEFALEEDKRTSGLDAKASNQTNRTSNKTLLRGFMTFPHVCLILKGGEVATPTLTDRARLNASWKPGFALCLSPA</sequence>
<keyword evidence="3" id="KW-1185">Reference proteome</keyword>
<dbReference type="Proteomes" id="UP000269721">
    <property type="component" value="Unassembled WGS sequence"/>
</dbReference>
<reference evidence="3" key="1">
    <citation type="journal article" date="2018" name="Nat. Microbiol.">
        <title>Leveraging single-cell genomics to expand the fungal tree of life.</title>
        <authorList>
            <person name="Ahrendt S.R."/>
            <person name="Quandt C.A."/>
            <person name="Ciobanu D."/>
            <person name="Clum A."/>
            <person name="Salamov A."/>
            <person name="Andreopoulos B."/>
            <person name="Cheng J.F."/>
            <person name="Woyke T."/>
            <person name="Pelin A."/>
            <person name="Henrissat B."/>
            <person name="Reynolds N.K."/>
            <person name="Benny G.L."/>
            <person name="Smith M.E."/>
            <person name="James T.Y."/>
            <person name="Grigoriev I.V."/>
        </authorList>
    </citation>
    <scope>NUCLEOTIDE SEQUENCE [LARGE SCALE GENOMIC DNA]</scope>
</reference>
<protein>
    <submittedName>
        <fullName evidence="2">Uncharacterized protein</fullName>
    </submittedName>
</protein>
<feature type="compositionally biased region" description="Basic and acidic residues" evidence="1">
    <location>
        <begin position="62"/>
        <end position="75"/>
    </location>
</feature>
<organism evidence="2 3">
    <name type="scientific">Blyttiomyces helicus</name>
    <dbReference type="NCBI Taxonomy" id="388810"/>
    <lineage>
        <taxon>Eukaryota</taxon>
        <taxon>Fungi</taxon>
        <taxon>Fungi incertae sedis</taxon>
        <taxon>Chytridiomycota</taxon>
        <taxon>Chytridiomycota incertae sedis</taxon>
        <taxon>Chytridiomycetes</taxon>
        <taxon>Chytridiomycetes incertae sedis</taxon>
        <taxon>Blyttiomyces</taxon>
    </lineage>
</organism>
<evidence type="ECO:0000313" key="3">
    <source>
        <dbReference type="Proteomes" id="UP000269721"/>
    </source>
</evidence>
<evidence type="ECO:0000313" key="2">
    <source>
        <dbReference type="EMBL" id="RKO90340.1"/>
    </source>
</evidence>
<name>A0A4P9WH10_9FUNG</name>
<evidence type="ECO:0000256" key="1">
    <source>
        <dbReference type="SAM" id="MobiDB-lite"/>
    </source>
</evidence>
<feature type="region of interest" description="Disordered" evidence="1">
    <location>
        <begin position="48"/>
        <end position="85"/>
    </location>
</feature>
<proteinExistence type="predicted"/>
<accession>A0A4P9WH10</accession>
<dbReference type="AlphaFoldDB" id="A0A4P9WH10"/>